<keyword evidence="2" id="KW-0436">Ligase</keyword>
<name>A0A7S2S561_9STRA</name>
<dbReference type="InterPro" id="IPR042099">
    <property type="entry name" value="ANL_N_sf"/>
</dbReference>
<dbReference type="Pfam" id="PF13193">
    <property type="entry name" value="AMP-binding_C"/>
    <property type="match status" value="1"/>
</dbReference>
<accession>A0A7S2S561</accession>
<dbReference type="PANTHER" id="PTHR43201">
    <property type="entry name" value="ACYL-COA SYNTHETASE"/>
    <property type="match status" value="1"/>
</dbReference>
<sequence length="618" mass="68295">MRPERLANYAPYVSVPLLAFLLARIVRPYLEKVKLALIDYVVGRALNKLTTKIGGNCEMGVVKRGEQEYRCFKNVPKHLGELFDLSRGFGQQECIAYIGPQGTERLSFEETISKAQAISAVLVNEFNVKPGDRVSILMSNIPEFPITFIATVSIGAIAVTQNAFWGGEEILFGLEDSASSVLIADRKRLERLASIGQLDTLVKNGLRVIVIDKHPADSTYHAGVYDFDVLMEKYKGAERPQNCKQIQPEDDACIMYTSGTTSGKPKGVVLSHQSFLQATYSFVAFRELLVTIRGPEKNPKVALITSPLFHASSFSSTFLLAFATGSKLVFLPRWNVDSAIDTFIQERVTWVGLMPAMLLDLLNSKRFHQEKEKFVLGNVGTGGSACPSELIARLHKMLPKLTQGSGWGLTETNAIGTAIGGPAYLAYPLSCGKALPIVDIKCVDIVSGNDINEPGVEGELCIRTICNMSRYWNREEDTRAIMDLEGWIRTGDIGKVDSSGYVFITDRLKDLVIRGGENISCVEVEDAIYKCRQDIVEVCVFGLPHERLGEQLCAAICLQKQADLTPKSIQDSVGKHLAKFKIPTQVFFRDAQSEPLPRGPTGKILKRQLRQKYSSSVL</sequence>
<dbReference type="GO" id="GO:0006631">
    <property type="term" value="P:fatty acid metabolic process"/>
    <property type="evidence" value="ECO:0007669"/>
    <property type="project" value="TreeGrafter"/>
</dbReference>
<organism evidence="5">
    <name type="scientific">Mucochytrium quahogii</name>
    <dbReference type="NCBI Taxonomy" id="96639"/>
    <lineage>
        <taxon>Eukaryota</taxon>
        <taxon>Sar</taxon>
        <taxon>Stramenopiles</taxon>
        <taxon>Bigyra</taxon>
        <taxon>Labyrinthulomycetes</taxon>
        <taxon>Thraustochytrida</taxon>
        <taxon>Thraustochytriidae</taxon>
        <taxon>Mucochytrium</taxon>
    </lineage>
</organism>
<dbReference type="InterPro" id="IPR025110">
    <property type="entry name" value="AMP-bd_C"/>
</dbReference>
<dbReference type="GO" id="GO:0031956">
    <property type="term" value="F:medium-chain fatty acid-CoA ligase activity"/>
    <property type="evidence" value="ECO:0007669"/>
    <property type="project" value="TreeGrafter"/>
</dbReference>
<dbReference type="EMBL" id="HBHK01016603">
    <property type="protein sequence ID" value="CAD9689895.1"/>
    <property type="molecule type" value="Transcribed_RNA"/>
</dbReference>
<proteinExistence type="inferred from homology"/>
<dbReference type="Gene3D" id="3.30.300.30">
    <property type="match status" value="1"/>
</dbReference>
<comment type="similarity">
    <text evidence="1">Belongs to the ATP-dependent AMP-binding enzyme family.</text>
</comment>
<evidence type="ECO:0000259" key="3">
    <source>
        <dbReference type="Pfam" id="PF00501"/>
    </source>
</evidence>
<feature type="domain" description="AMP-dependent synthetase/ligase" evidence="3">
    <location>
        <begin position="95"/>
        <end position="472"/>
    </location>
</feature>
<evidence type="ECO:0000256" key="1">
    <source>
        <dbReference type="ARBA" id="ARBA00006432"/>
    </source>
</evidence>
<feature type="domain" description="AMP-binding enzyme C-terminal" evidence="4">
    <location>
        <begin position="523"/>
        <end position="603"/>
    </location>
</feature>
<evidence type="ECO:0000259" key="4">
    <source>
        <dbReference type="Pfam" id="PF13193"/>
    </source>
</evidence>
<protein>
    <submittedName>
        <fullName evidence="5">Uncharacterized protein</fullName>
    </submittedName>
</protein>
<gene>
    <name evidence="5" type="ORF">QSP1433_LOCUS10407</name>
</gene>
<evidence type="ECO:0000256" key="2">
    <source>
        <dbReference type="ARBA" id="ARBA00022598"/>
    </source>
</evidence>
<evidence type="ECO:0000313" key="5">
    <source>
        <dbReference type="EMBL" id="CAD9689895.1"/>
    </source>
</evidence>
<dbReference type="Pfam" id="PF00501">
    <property type="entry name" value="AMP-binding"/>
    <property type="match status" value="1"/>
</dbReference>
<reference evidence="5" key="1">
    <citation type="submission" date="2021-01" db="EMBL/GenBank/DDBJ databases">
        <authorList>
            <person name="Corre E."/>
            <person name="Pelletier E."/>
            <person name="Niang G."/>
            <person name="Scheremetjew M."/>
            <person name="Finn R."/>
            <person name="Kale V."/>
            <person name="Holt S."/>
            <person name="Cochrane G."/>
            <person name="Meng A."/>
            <person name="Brown T."/>
            <person name="Cohen L."/>
        </authorList>
    </citation>
    <scope>NUCLEOTIDE SEQUENCE</scope>
    <source>
        <strain evidence="5">NY070348D</strain>
    </source>
</reference>
<dbReference type="InterPro" id="IPR045851">
    <property type="entry name" value="AMP-bd_C_sf"/>
</dbReference>
<dbReference type="PANTHER" id="PTHR43201:SF5">
    <property type="entry name" value="MEDIUM-CHAIN ACYL-COA LIGASE ACSF2, MITOCHONDRIAL"/>
    <property type="match status" value="1"/>
</dbReference>
<dbReference type="Gene3D" id="3.40.50.12780">
    <property type="entry name" value="N-terminal domain of ligase-like"/>
    <property type="match status" value="1"/>
</dbReference>
<dbReference type="InterPro" id="IPR000873">
    <property type="entry name" value="AMP-dep_synth/lig_dom"/>
</dbReference>
<dbReference type="SUPFAM" id="SSF56801">
    <property type="entry name" value="Acetyl-CoA synthetase-like"/>
    <property type="match status" value="1"/>
</dbReference>
<dbReference type="AlphaFoldDB" id="A0A7S2S561"/>